<comment type="caution">
    <text evidence="2">The sequence shown here is derived from an EMBL/GenBank/DDBJ whole genome shotgun (WGS) entry which is preliminary data.</text>
</comment>
<reference evidence="2 3" key="1">
    <citation type="submission" date="2015-08" db="EMBL/GenBank/DDBJ databases">
        <title>Emmonsia species relationships and genome sequence.</title>
        <authorList>
            <person name="Cuomo C.A."/>
            <person name="Schwartz I.S."/>
            <person name="Kenyon C."/>
            <person name="De Hoog G.S."/>
            <person name="Govender N.P."/>
            <person name="Botha A."/>
            <person name="Moreno L."/>
            <person name="De Vries M."/>
            <person name="Munoz J.F."/>
            <person name="Stielow J.B."/>
        </authorList>
    </citation>
    <scope>NUCLEOTIDE SEQUENCE [LARGE SCALE GENOMIC DNA]</scope>
    <source>
        <strain evidence="2 3">EI222</strain>
    </source>
</reference>
<accession>A0A1J9QEF9</accession>
<gene>
    <name evidence="2" type="ORF">ACJ73_01708</name>
</gene>
<keyword evidence="3" id="KW-1185">Reference proteome</keyword>
<sequence length="203" mass="22332">MSNSRRGSNRATQGNPASSQTTNNQPEHNQLGQISRFSLWTSSSESSNQPEHNQLGQISRFSLWTSSSESSNQPEHNQLEQISRFSPWTSTQTANAAEGSIDEQTVDNVATTHDPAESNTTNITVPDSVERDRQQTLAILEGRLRISASRVLYEGSADEQTVDNATATHGTAESNTANTTVPDDVKEQRNITFDALEGRRQRT</sequence>
<dbReference type="AlphaFoldDB" id="A0A1J9QEF9"/>
<proteinExistence type="predicted"/>
<feature type="region of interest" description="Disordered" evidence="1">
    <location>
        <begin position="155"/>
        <end position="203"/>
    </location>
</feature>
<feature type="region of interest" description="Disordered" evidence="1">
    <location>
        <begin position="1"/>
        <end position="104"/>
    </location>
</feature>
<dbReference type="OrthoDB" id="10593069at2759"/>
<feature type="compositionally biased region" description="Polar residues" evidence="1">
    <location>
        <begin position="1"/>
        <end position="95"/>
    </location>
</feature>
<feature type="compositionally biased region" description="Polar residues" evidence="1">
    <location>
        <begin position="162"/>
        <end position="181"/>
    </location>
</feature>
<name>A0A1J9QEF9_9EURO</name>
<evidence type="ECO:0000313" key="3">
    <source>
        <dbReference type="Proteomes" id="UP000242791"/>
    </source>
</evidence>
<organism evidence="2 3">
    <name type="scientific">Blastomyces percursus</name>
    <dbReference type="NCBI Taxonomy" id="1658174"/>
    <lineage>
        <taxon>Eukaryota</taxon>
        <taxon>Fungi</taxon>
        <taxon>Dikarya</taxon>
        <taxon>Ascomycota</taxon>
        <taxon>Pezizomycotina</taxon>
        <taxon>Eurotiomycetes</taxon>
        <taxon>Eurotiomycetidae</taxon>
        <taxon>Onygenales</taxon>
        <taxon>Ajellomycetaceae</taxon>
        <taxon>Blastomyces</taxon>
    </lineage>
</organism>
<dbReference type="Proteomes" id="UP000242791">
    <property type="component" value="Unassembled WGS sequence"/>
</dbReference>
<evidence type="ECO:0000256" key="1">
    <source>
        <dbReference type="SAM" id="MobiDB-lite"/>
    </source>
</evidence>
<protein>
    <submittedName>
        <fullName evidence="2">Uncharacterized protein</fullName>
    </submittedName>
</protein>
<dbReference type="EMBL" id="LGTZ01000162">
    <property type="protein sequence ID" value="OJD26897.1"/>
    <property type="molecule type" value="Genomic_DNA"/>
</dbReference>
<evidence type="ECO:0000313" key="2">
    <source>
        <dbReference type="EMBL" id="OJD26897.1"/>
    </source>
</evidence>
<dbReference type="VEuPathDB" id="FungiDB:ACJ73_01708"/>